<dbReference type="RefSeq" id="WP_141132726.1">
    <property type="nucleotide sequence ID" value="NZ_CAMKUD010000001.1"/>
</dbReference>
<sequence>MRLTFTLPETCSAKTLDADIYHLVIAGWTGRDYKAIQHHIQELAELGVPQPSSVPLFYRVAVNQLSQGECIEVIGEATSGEAEPLIFSHGGELYVSLASDHTDRQLEVHSVALSKQICVKPVARAAWPLHEVSDHWDSLILRSWIKENGAFQLYQQGTLASLRTPGDLLERYLSGQQLPESGMTLPQLPSDGLAMTCGTVAAIGGIRPSAEFRMELVDEVLGRTIAHSYRSIELPVVA</sequence>
<dbReference type="InterPro" id="IPR021269">
    <property type="entry name" value="DUF2848"/>
</dbReference>
<evidence type="ECO:0000313" key="2">
    <source>
        <dbReference type="Proteomes" id="UP000270487"/>
    </source>
</evidence>
<accession>A0A448T1B5</accession>
<dbReference type="Proteomes" id="UP000270487">
    <property type="component" value="Chromosome"/>
</dbReference>
<gene>
    <name evidence="1" type="ORF">NCTC13193_04316</name>
</gene>
<proteinExistence type="predicted"/>
<organism evidence="1 2">
    <name type="scientific">Serratia fonticola</name>
    <dbReference type="NCBI Taxonomy" id="47917"/>
    <lineage>
        <taxon>Bacteria</taxon>
        <taxon>Pseudomonadati</taxon>
        <taxon>Pseudomonadota</taxon>
        <taxon>Gammaproteobacteria</taxon>
        <taxon>Enterobacterales</taxon>
        <taxon>Yersiniaceae</taxon>
        <taxon>Serratia</taxon>
    </lineage>
</organism>
<name>A0A448T1B5_SERFO</name>
<dbReference type="Pfam" id="PF11010">
    <property type="entry name" value="DUF2848"/>
    <property type="match status" value="1"/>
</dbReference>
<evidence type="ECO:0000313" key="1">
    <source>
        <dbReference type="EMBL" id="VEI73740.1"/>
    </source>
</evidence>
<reference evidence="1 2" key="1">
    <citation type="submission" date="2018-12" db="EMBL/GenBank/DDBJ databases">
        <authorList>
            <consortium name="Pathogen Informatics"/>
        </authorList>
    </citation>
    <scope>NUCLEOTIDE SEQUENCE [LARGE SCALE GENOMIC DNA]</scope>
    <source>
        <strain evidence="1 2">NCTC13193</strain>
    </source>
</reference>
<dbReference type="EMBL" id="LR134492">
    <property type="protein sequence ID" value="VEI73740.1"/>
    <property type="molecule type" value="Genomic_DNA"/>
</dbReference>
<dbReference type="AlphaFoldDB" id="A0A448T1B5"/>
<protein>
    <submittedName>
        <fullName evidence="1">Protein of uncharacterized function (DUF2848)</fullName>
    </submittedName>
</protein>